<dbReference type="RefSeq" id="WP_354551146.1">
    <property type="nucleotide sequence ID" value="NZ_JBEPSM010000001.1"/>
</dbReference>
<accession>A0ABV2QZI5</accession>
<sequence length="138" mass="14948">MQGRRIADARIVDQDVDRPLRTRSLDDRLGCILGGEVLNERNTALRPQSGQSLCILVYGQDASACDSEGNANSASNRSAGACYNSGTTVQHVYGENVLFRFDENSARTNYTVATGVSGDPKEPGKRSSEDVGKKRLRP</sequence>
<evidence type="ECO:0000256" key="1">
    <source>
        <dbReference type="SAM" id="MobiDB-lite"/>
    </source>
</evidence>
<feature type="region of interest" description="Disordered" evidence="1">
    <location>
        <begin position="112"/>
        <end position="138"/>
    </location>
</feature>
<reference evidence="2 3" key="1">
    <citation type="submission" date="2024-06" db="EMBL/GenBank/DDBJ databases">
        <title>Sorghum-associated microbial communities from plants grown in Nebraska, USA.</title>
        <authorList>
            <person name="Schachtman D."/>
        </authorList>
    </citation>
    <scope>NUCLEOTIDE SEQUENCE [LARGE SCALE GENOMIC DNA]</scope>
    <source>
        <strain evidence="2 3">3207</strain>
    </source>
</reference>
<gene>
    <name evidence="2" type="ORF">ABIE08_002347</name>
</gene>
<name>A0ABV2QZI5_9HYPH</name>
<feature type="compositionally biased region" description="Basic and acidic residues" evidence="1">
    <location>
        <begin position="119"/>
        <end position="138"/>
    </location>
</feature>
<organism evidence="2 3">
    <name type="scientific">Kaistia defluvii</name>
    <dbReference type="NCBI Taxonomy" id="410841"/>
    <lineage>
        <taxon>Bacteria</taxon>
        <taxon>Pseudomonadati</taxon>
        <taxon>Pseudomonadota</taxon>
        <taxon>Alphaproteobacteria</taxon>
        <taxon>Hyphomicrobiales</taxon>
        <taxon>Kaistiaceae</taxon>
        <taxon>Kaistia</taxon>
    </lineage>
</organism>
<keyword evidence="3" id="KW-1185">Reference proteome</keyword>
<dbReference type="EMBL" id="JBEPSM010000001">
    <property type="protein sequence ID" value="MET4634434.1"/>
    <property type="molecule type" value="Genomic_DNA"/>
</dbReference>
<dbReference type="Proteomes" id="UP001549321">
    <property type="component" value="Unassembled WGS sequence"/>
</dbReference>
<evidence type="ECO:0000313" key="2">
    <source>
        <dbReference type="EMBL" id="MET4634434.1"/>
    </source>
</evidence>
<comment type="caution">
    <text evidence="2">The sequence shown here is derived from an EMBL/GenBank/DDBJ whole genome shotgun (WGS) entry which is preliminary data.</text>
</comment>
<proteinExistence type="predicted"/>
<protein>
    <submittedName>
        <fullName evidence="2">Uncharacterized protein</fullName>
    </submittedName>
</protein>
<evidence type="ECO:0000313" key="3">
    <source>
        <dbReference type="Proteomes" id="UP001549321"/>
    </source>
</evidence>